<evidence type="ECO:0000313" key="2">
    <source>
        <dbReference type="EMBL" id="MBF8808440.1"/>
    </source>
</evidence>
<organism evidence="2 3">
    <name type="scientific">Enterococcus lacertideformus</name>
    <dbReference type="NCBI Taxonomy" id="2771493"/>
    <lineage>
        <taxon>Bacteria</taxon>
        <taxon>Bacillati</taxon>
        <taxon>Bacillota</taxon>
        <taxon>Bacilli</taxon>
        <taxon>Lactobacillales</taxon>
        <taxon>Enterococcaceae</taxon>
        <taxon>Enterococcus</taxon>
    </lineage>
</organism>
<evidence type="ECO:0000313" key="3">
    <source>
        <dbReference type="Proteomes" id="UP000637757"/>
    </source>
</evidence>
<feature type="region of interest" description="Disordered" evidence="1">
    <location>
        <begin position="1"/>
        <end position="22"/>
    </location>
</feature>
<reference evidence="2" key="1">
    <citation type="submission" date="2020-09" db="EMBL/GenBank/DDBJ databases">
        <title>Genomic insights into the novelty and pathogenicity of a unique biofilm-forming Enterococcus sp. bacteria (Enterococcus lacertideformus) identified in reptiles.</title>
        <authorList>
            <person name="Agius J.E."/>
            <person name="Phalen D.N."/>
            <person name="Rose K."/>
            <person name="Eden J.-S."/>
        </authorList>
    </citation>
    <scope>NUCLEOTIDE SEQUENCE</scope>
    <source>
        <strain evidence="2">PHRS 0518</strain>
    </source>
</reference>
<accession>A0A931FA79</accession>
<gene>
    <name evidence="2" type="ORF">IC227_09295</name>
</gene>
<dbReference type="EMBL" id="JADAKE010000018">
    <property type="protein sequence ID" value="MBF8808440.1"/>
    <property type="molecule type" value="Genomic_DNA"/>
</dbReference>
<sequence>MVLRKKNWALKQAGKNPHKGWNSMVNSGLGGINNIHRDNSGSVFRSKEIDNKAYLLEEAKHKRKSL</sequence>
<keyword evidence="3" id="KW-1185">Reference proteome</keyword>
<proteinExistence type="predicted"/>
<comment type="caution">
    <text evidence="2">The sequence shown here is derived from an EMBL/GenBank/DDBJ whole genome shotgun (WGS) entry which is preliminary data.</text>
</comment>
<dbReference type="AlphaFoldDB" id="A0A931FA79"/>
<name>A0A931FA79_9ENTE</name>
<dbReference type="Proteomes" id="UP000637757">
    <property type="component" value="Unassembled WGS sequence"/>
</dbReference>
<evidence type="ECO:0000256" key="1">
    <source>
        <dbReference type="SAM" id="MobiDB-lite"/>
    </source>
</evidence>
<protein>
    <submittedName>
        <fullName evidence="2">Uncharacterized protein</fullName>
    </submittedName>
</protein>